<dbReference type="AlphaFoldDB" id="A0A0G4G794"/>
<reference evidence="2" key="1">
    <citation type="submission" date="2014-11" db="EMBL/GenBank/DDBJ databases">
        <authorList>
            <person name="Otto D Thomas"/>
            <person name="Naeem Raeece"/>
        </authorList>
    </citation>
    <scope>NUCLEOTIDE SEQUENCE</scope>
</reference>
<evidence type="ECO:0000313" key="2">
    <source>
        <dbReference type="EMBL" id="CEM24509.1"/>
    </source>
</evidence>
<accession>A0A0G4G794</accession>
<sequence length="305" mass="34002">MWALCRNRPFRAITRPARLFWSLNRKRRQRRGFAYEASAHRDFVPLNALEDALANAASDESKRVAFLQQLRESSVHIVLTNPEETDVLVLPQPEAVGGESKEPVLPLFTSPDRVRETDQIDETAVIIEKKCRQVVDSWVKLRESHWSPSDVSLIVNPFSACGFWLTATEVQRFTRGEYSSVGTGGTDHVRTEVIEKGTEVVIGNPPNVPELESVLREMLPSGAPEVGAVWVVSMQLNGGDPETLVLLGKTVSGLETLEDSTISKVAEWVREKAPDFESRHGGLIVADASHFVKFGVLQRAPFYQQ</sequence>
<proteinExistence type="predicted"/>
<dbReference type="VEuPathDB" id="CryptoDB:Cvel_4273"/>
<protein>
    <recommendedName>
        <fullName evidence="1">SseB protein N-terminal domain-containing protein</fullName>
    </recommendedName>
</protein>
<gene>
    <name evidence="2" type="ORF">Cvel_4273</name>
</gene>
<feature type="domain" description="SseB protein N-terminal" evidence="1">
    <location>
        <begin position="49"/>
        <end position="171"/>
    </location>
</feature>
<dbReference type="Pfam" id="PF07179">
    <property type="entry name" value="SseB"/>
    <property type="match status" value="1"/>
</dbReference>
<dbReference type="EMBL" id="CDMZ01000948">
    <property type="protein sequence ID" value="CEM24509.1"/>
    <property type="molecule type" value="Genomic_DNA"/>
</dbReference>
<organism evidence="2">
    <name type="scientific">Chromera velia CCMP2878</name>
    <dbReference type="NCBI Taxonomy" id="1169474"/>
    <lineage>
        <taxon>Eukaryota</taxon>
        <taxon>Sar</taxon>
        <taxon>Alveolata</taxon>
        <taxon>Colpodellida</taxon>
        <taxon>Chromeraceae</taxon>
        <taxon>Chromera</taxon>
    </lineage>
</organism>
<dbReference type="InterPro" id="IPR009839">
    <property type="entry name" value="SseB_N"/>
</dbReference>
<name>A0A0G4G794_9ALVE</name>
<evidence type="ECO:0000259" key="1">
    <source>
        <dbReference type="Pfam" id="PF07179"/>
    </source>
</evidence>